<keyword evidence="1" id="KW-0547">Nucleotide-binding</keyword>
<dbReference type="InterPro" id="IPR027417">
    <property type="entry name" value="P-loop_NTPase"/>
</dbReference>
<dbReference type="GO" id="GO:0005737">
    <property type="term" value="C:cytoplasm"/>
    <property type="evidence" value="ECO:0007669"/>
    <property type="project" value="UniProtKB-SubCell"/>
</dbReference>
<reference evidence="6" key="1">
    <citation type="submission" date="2017-04" db="EMBL/GenBank/DDBJ databases">
        <title>Function of individual gut microbiota members based on whole genome sequencing of pure cultures obtained from chicken caecum.</title>
        <authorList>
            <person name="Medvecky M."/>
            <person name="Cejkova D."/>
            <person name="Polansky O."/>
            <person name="Karasova D."/>
            <person name="Kubasova T."/>
            <person name="Cizek A."/>
            <person name="Rychlik I."/>
        </authorList>
    </citation>
    <scope>NUCLEOTIDE SEQUENCE [LARGE SCALE GENOMIC DNA]</scope>
    <source>
        <strain evidence="6">An180</strain>
    </source>
</reference>
<accession>A0A1Y4LAX3</accession>
<feature type="domain" description="Sporulation stage IV protein A C-terminal" evidence="4">
    <location>
        <begin position="417"/>
        <end position="492"/>
    </location>
</feature>
<dbReference type="Pfam" id="PF09547">
    <property type="entry name" value="SpoIVA_ATPase"/>
    <property type="match status" value="1"/>
</dbReference>
<dbReference type="InterPro" id="IPR046842">
    <property type="entry name" value="SpoIVA_ATPase"/>
</dbReference>
<evidence type="ECO:0000256" key="1">
    <source>
        <dbReference type="PIRNR" id="PIRNR007466"/>
    </source>
</evidence>
<dbReference type="InterPro" id="IPR014201">
    <property type="entry name" value="Spore_IV_A"/>
</dbReference>
<dbReference type="EC" id="3.6.1.-" evidence="1"/>
<comment type="catalytic activity">
    <reaction evidence="1">
        <text>ATP + H2O = ADP + phosphate + H(+)</text>
        <dbReference type="Rhea" id="RHEA:13065"/>
        <dbReference type="ChEBI" id="CHEBI:15377"/>
        <dbReference type="ChEBI" id="CHEBI:15378"/>
        <dbReference type="ChEBI" id="CHEBI:30616"/>
        <dbReference type="ChEBI" id="CHEBI:43474"/>
        <dbReference type="ChEBI" id="CHEBI:456216"/>
    </reaction>
</comment>
<dbReference type="EMBL" id="NFKK01000003">
    <property type="protein sequence ID" value="OUP53867.1"/>
    <property type="molecule type" value="Genomic_DNA"/>
</dbReference>
<feature type="domain" description="Stage IV sporulation protein A middle" evidence="3">
    <location>
        <begin position="238"/>
        <end position="416"/>
    </location>
</feature>
<keyword evidence="1" id="KW-0749">Sporulation</keyword>
<keyword evidence="1" id="KW-0378">Hydrolase</keyword>
<dbReference type="RefSeq" id="WP_087371301.1">
    <property type="nucleotide sequence ID" value="NZ_NFKK01000003.1"/>
</dbReference>
<dbReference type="NCBIfam" id="TIGR02836">
    <property type="entry name" value="spore_IV_A"/>
    <property type="match status" value="1"/>
</dbReference>
<dbReference type="Pfam" id="PF20439">
    <property type="entry name" value="SpoIVA_C"/>
    <property type="match status" value="1"/>
</dbReference>
<comment type="caution">
    <text evidence="5">The sequence shown here is derived from an EMBL/GenBank/DDBJ whole genome shotgun (WGS) entry which is preliminary data.</text>
</comment>
<evidence type="ECO:0000313" key="5">
    <source>
        <dbReference type="EMBL" id="OUP53867.1"/>
    </source>
</evidence>
<evidence type="ECO:0000259" key="4">
    <source>
        <dbReference type="Pfam" id="PF20439"/>
    </source>
</evidence>
<dbReference type="SUPFAM" id="SSF52540">
    <property type="entry name" value="P-loop containing nucleoside triphosphate hydrolases"/>
    <property type="match status" value="1"/>
</dbReference>
<keyword evidence="1" id="KW-0963">Cytoplasm</keyword>
<dbReference type="Pfam" id="PF20438">
    <property type="entry name" value="SpoIVA_middle"/>
    <property type="match status" value="1"/>
</dbReference>
<organism evidence="5 6">
    <name type="scientific">Butyricicoccus pullicaecorum</name>
    <dbReference type="NCBI Taxonomy" id="501571"/>
    <lineage>
        <taxon>Bacteria</taxon>
        <taxon>Bacillati</taxon>
        <taxon>Bacillota</taxon>
        <taxon>Clostridia</taxon>
        <taxon>Eubacteriales</taxon>
        <taxon>Butyricicoccaceae</taxon>
        <taxon>Butyricicoccus</taxon>
    </lineage>
</organism>
<dbReference type="AlphaFoldDB" id="A0A1Y4LAX3"/>
<dbReference type="Proteomes" id="UP000195897">
    <property type="component" value="Unassembled WGS sequence"/>
</dbReference>
<dbReference type="PIRSF" id="PIRSF007466">
    <property type="entry name" value="SpoIVA"/>
    <property type="match status" value="1"/>
</dbReference>
<keyword evidence="1" id="KW-0067">ATP-binding</keyword>
<dbReference type="InterPro" id="IPR046840">
    <property type="entry name" value="SpoIVA_C"/>
</dbReference>
<dbReference type="Gene3D" id="3.40.50.300">
    <property type="entry name" value="P-loop containing nucleotide triphosphate hydrolases"/>
    <property type="match status" value="1"/>
</dbReference>
<dbReference type="GO" id="GO:0030435">
    <property type="term" value="P:sporulation resulting in formation of a cellular spore"/>
    <property type="evidence" value="ECO:0007669"/>
    <property type="project" value="UniProtKB-KW"/>
</dbReference>
<evidence type="ECO:0000259" key="2">
    <source>
        <dbReference type="Pfam" id="PF09547"/>
    </source>
</evidence>
<dbReference type="GO" id="GO:0005524">
    <property type="term" value="F:ATP binding"/>
    <property type="evidence" value="ECO:0007669"/>
    <property type="project" value="UniProtKB-KW"/>
</dbReference>
<name>A0A1Y4LAX3_9FIRM</name>
<proteinExistence type="predicted"/>
<evidence type="ECO:0000313" key="6">
    <source>
        <dbReference type="Proteomes" id="UP000195897"/>
    </source>
</evidence>
<dbReference type="GO" id="GO:0016887">
    <property type="term" value="F:ATP hydrolysis activity"/>
    <property type="evidence" value="ECO:0007669"/>
    <property type="project" value="InterPro"/>
</dbReference>
<gene>
    <name evidence="5" type="ORF">B5F17_04590</name>
</gene>
<feature type="domain" description="Stage IV sporulation protein A ATPase" evidence="2">
    <location>
        <begin position="1"/>
        <end position="237"/>
    </location>
</feature>
<comment type="subcellular location">
    <subcellularLocation>
        <location evidence="1">Cytoplasm</location>
    </subcellularLocation>
</comment>
<sequence>MENKGLYEQIGTRTGGDIYIGVVGPVRTGKSTFIKRFMECMVIPQIDNVYQRERAKDELPQSGSGRTIMTAEPKFVPEQAAEITLAPGSTCRVRLVDCVGYLVDGALGSMEEDAPRMVSTPWRDTPMSMAEAAEIGTKKVIEDHSTIGLVITTDGSFSDLPRESYAAVEGRVIQELQSIGKPFLTLVNSIDPHSATAQQVVQHLQETYGVSAVPVNCASLGESDLRTILTEVLYEFPIQQIAVALPRFVSILSANHPVQSSVYDSLRQAGSAAHTMRDLQAMAQALCENEWIDDARIANMDLGTGCARLVADVPNSVFYQIVTEQTGIQMKDEADLIPVLTRLSATAKEYERIAGALEQAQATGYGVVMPRLEDLSLAPPEIIRQGGRYGVKLCASAASIHLMKAEIKASVTPIVGTEKQSEELLSYLLGEFEGAPEKIWDTNIFGKPLSELVGEELSGKLSRMPEDAREKFRETLERIINESTGGLICILL</sequence>
<dbReference type="InterPro" id="IPR046841">
    <property type="entry name" value="SpoIVA_middle"/>
</dbReference>
<evidence type="ECO:0000259" key="3">
    <source>
        <dbReference type="Pfam" id="PF20438"/>
    </source>
</evidence>
<protein>
    <recommendedName>
        <fullName evidence="1">Stage IV sporulation protein A</fullName>
        <ecNumber evidence="1">3.6.1.-</ecNumber>
    </recommendedName>
    <alternativeName>
        <fullName evidence="1">Coat morphogenetic protein SpoIVA</fullName>
    </alternativeName>
</protein>
<comment type="function">
    <text evidence="1">ATPase. Has a role at an early stage in the morphogenesis of the spore coat.</text>
</comment>